<dbReference type="Proteomes" id="UP000292884">
    <property type="component" value="Unassembled WGS sequence"/>
</dbReference>
<reference evidence="2 3" key="1">
    <citation type="submission" date="2019-02" db="EMBL/GenBank/DDBJ databases">
        <title>Pedobacter sp. RP-1-13 sp. nov., isolated from Arctic soil.</title>
        <authorList>
            <person name="Dahal R.H."/>
        </authorList>
    </citation>
    <scope>NUCLEOTIDE SEQUENCE [LARGE SCALE GENOMIC DNA]</scope>
    <source>
        <strain evidence="2 3">RP-1-13</strain>
    </source>
</reference>
<dbReference type="RefSeq" id="WP_131552316.1">
    <property type="nucleotide sequence ID" value="NZ_SJSK01000001.1"/>
</dbReference>
<keyword evidence="1" id="KW-0812">Transmembrane</keyword>
<protein>
    <submittedName>
        <fullName evidence="2">Uncharacterized protein</fullName>
    </submittedName>
</protein>
<sequence>MNLRRVLFAIAIIVLGYVVISNIFSVKKLSKNVVASKMPTRDFAYADLFLNPDRFSNTFTFYGNAKRDVVGGYVVGKNYDLVVYKIKNLKPEKTKSISEVFTLMKSDDYDLTQDVIYDASYKTSSFRFSVAQNDIKPLKQLKINYSGDVLSERLDEKNILIFNLSNVSGLAAFADAKQVEFAINKRSFLTKKFSLQIAIYKNGNDFYFAALYDRESPEKPVERNVIKELFKN</sequence>
<comment type="caution">
    <text evidence="2">The sequence shown here is derived from an EMBL/GenBank/DDBJ whole genome shotgun (WGS) entry which is preliminary data.</text>
</comment>
<dbReference type="EMBL" id="SJSK01000001">
    <property type="protein sequence ID" value="TCC94457.1"/>
    <property type="molecule type" value="Genomic_DNA"/>
</dbReference>
<evidence type="ECO:0000313" key="2">
    <source>
        <dbReference type="EMBL" id="TCC94457.1"/>
    </source>
</evidence>
<gene>
    <name evidence="2" type="ORF">EZ428_06710</name>
</gene>
<organism evidence="2 3">
    <name type="scientific">Pedobacter frigiditerrae</name>
    <dbReference type="NCBI Taxonomy" id="2530452"/>
    <lineage>
        <taxon>Bacteria</taxon>
        <taxon>Pseudomonadati</taxon>
        <taxon>Bacteroidota</taxon>
        <taxon>Sphingobacteriia</taxon>
        <taxon>Sphingobacteriales</taxon>
        <taxon>Sphingobacteriaceae</taxon>
        <taxon>Pedobacter</taxon>
    </lineage>
</organism>
<evidence type="ECO:0000313" key="3">
    <source>
        <dbReference type="Proteomes" id="UP000292884"/>
    </source>
</evidence>
<dbReference type="AlphaFoldDB" id="A0A4R0N4Z6"/>
<keyword evidence="1" id="KW-1133">Transmembrane helix</keyword>
<keyword evidence="3" id="KW-1185">Reference proteome</keyword>
<keyword evidence="1" id="KW-0472">Membrane</keyword>
<evidence type="ECO:0000256" key="1">
    <source>
        <dbReference type="SAM" id="Phobius"/>
    </source>
</evidence>
<accession>A0A4R0N4Z6</accession>
<proteinExistence type="predicted"/>
<name>A0A4R0N4Z6_9SPHI</name>
<feature type="transmembrane region" description="Helical" evidence="1">
    <location>
        <begin position="6"/>
        <end position="24"/>
    </location>
</feature>